<gene>
    <name evidence="3" type="primary">thiL_1</name>
    <name evidence="3" type="ORF">DSM112329_02645</name>
</gene>
<dbReference type="AlphaFoldDB" id="A0AAU7AWS2"/>
<dbReference type="GO" id="GO:0009228">
    <property type="term" value="P:thiamine biosynthetic process"/>
    <property type="evidence" value="ECO:0007669"/>
    <property type="project" value="InterPro"/>
</dbReference>
<dbReference type="Gene3D" id="3.90.650.10">
    <property type="entry name" value="PurM-like C-terminal domain"/>
    <property type="match status" value="1"/>
</dbReference>
<proteinExistence type="predicted"/>
<accession>A0AAU7AWS2</accession>
<dbReference type="SUPFAM" id="SSF56042">
    <property type="entry name" value="PurM C-terminal domain-like"/>
    <property type="match status" value="1"/>
</dbReference>
<sequence length="312" mass="32080">MTEAELTALAAAVRTAAGVEGKRDLTLIAELDAGIDGDDAALVPHGDGYLVLCGEAMAPGFLLADPFGAGAAAVVTNVSDVRAMGGRPLGIVDMIVSPDHEHARTVLAGLKWAAGLLDVPIVGGHLTIGHAPALSATCTGTVRVPLRAAAARPGDVLLVAYATEGRFMSETGTFFTSLHDRPAELLRTDGEALVEVAEAGWCHAARDISMPGAAGSLLQMVELAGCGATLDVERLPRPDDAALERWLLTFPSYGYLLAAPPEHAARAVQAFTDRGLACAACGSIDEGRTVRLAAGEQTVTVWDLGAEALTGL</sequence>
<dbReference type="Gene3D" id="3.30.1330.10">
    <property type="entry name" value="PurM-like, N-terminal domain"/>
    <property type="match status" value="1"/>
</dbReference>
<evidence type="ECO:0000259" key="2">
    <source>
        <dbReference type="Pfam" id="PF02769"/>
    </source>
</evidence>
<dbReference type="Pfam" id="PF02769">
    <property type="entry name" value="AIRS_C"/>
    <property type="match status" value="1"/>
</dbReference>
<dbReference type="RefSeq" id="WP_354702288.1">
    <property type="nucleotide sequence ID" value="NZ_CP114014.1"/>
</dbReference>
<dbReference type="InterPro" id="IPR036676">
    <property type="entry name" value="PurM-like_C_sf"/>
</dbReference>
<dbReference type="InterPro" id="IPR036921">
    <property type="entry name" value="PurM-like_N_sf"/>
</dbReference>
<organism evidence="3">
    <name type="scientific">Paraconexibacter sp. AEG42_29</name>
    <dbReference type="NCBI Taxonomy" id="2997339"/>
    <lineage>
        <taxon>Bacteria</taxon>
        <taxon>Bacillati</taxon>
        <taxon>Actinomycetota</taxon>
        <taxon>Thermoleophilia</taxon>
        <taxon>Solirubrobacterales</taxon>
        <taxon>Paraconexibacteraceae</taxon>
        <taxon>Paraconexibacter</taxon>
    </lineage>
</organism>
<feature type="domain" description="PurM-like C-terminal" evidence="2">
    <location>
        <begin position="183"/>
        <end position="292"/>
    </location>
</feature>
<evidence type="ECO:0000259" key="1">
    <source>
        <dbReference type="Pfam" id="PF00586"/>
    </source>
</evidence>
<evidence type="ECO:0000313" key="3">
    <source>
        <dbReference type="EMBL" id="XAY05786.1"/>
    </source>
</evidence>
<keyword evidence="3" id="KW-0418">Kinase</keyword>
<dbReference type="Pfam" id="PF00586">
    <property type="entry name" value="AIRS"/>
    <property type="match status" value="1"/>
</dbReference>
<dbReference type="PANTHER" id="PTHR30270">
    <property type="entry name" value="THIAMINE-MONOPHOSPHATE KINASE"/>
    <property type="match status" value="1"/>
</dbReference>
<keyword evidence="3" id="KW-0808">Transferase</keyword>
<dbReference type="SUPFAM" id="SSF55326">
    <property type="entry name" value="PurM N-terminal domain-like"/>
    <property type="match status" value="1"/>
</dbReference>
<protein>
    <submittedName>
        <fullName evidence="3">Thiamine-monophosphate kinase</fullName>
        <ecNumber evidence="3">2.7.4.16</ecNumber>
    </submittedName>
</protein>
<dbReference type="EC" id="2.7.4.16" evidence="3"/>
<dbReference type="InterPro" id="IPR010918">
    <property type="entry name" value="PurM-like_C_dom"/>
</dbReference>
<reference evidence="3" key="1">
    <citation type="submission" date="2022-12" db="EMBL/GenBank/DDBJ databases">
        <title>Paraconexibacter alkalitolerans sp. nov. and Baekduia alba sp. nov., isolated from soil and emended description of the genera Paraconexibacter (Chun et al., 2020) and Baekduia (An et al., 2020).</title>
        <authorList>
            <person name="Vieira S."/>
            <person name="Huber K.J."/>
            <person name="Geppert A."/>
            <person name="Wolf J."/>
            <person name="Neumann-Schaal M."/>
            <person name="Muesken M."/>
            <person name="Overmann J."/>
        </authorList>
    </citation>
    <scope>NUCLEOTIDE SEQUENCE</scope>
    <source>
        <strain evidence="3">AEG42_29</strain>
    </source>
</reference>
<name>A0AAU7AWS2_9ACTN</name>
<dbReference type="PANTHER" id="PTHR30270:SF0">
    <property type="entry name" value="THIAMINE-MONOPHOSPHATE KINASE"/>
    <property type="match status" value="1"/>
</dbReference>
<dbReference type="InterPro" id="IPR016188">
    <property type="entry name" value="PurM-like_N"/>
</dbReference>
<dbReference type="KEGG" id="parq:DSM112329_02645"/>
<dbReference type="GO" id="GO:0009030">
    <property type="term" value="F:thiamine-phosphate kinase activity"/>
    <property type="evidence" value="ECO:0007669"/>
    <property type="project" value="UniProtKB-EC"/>
</dbReference>
<feature type="domain" description="PurM-like N-terminal" evidence="1">
    <location>
        <begin position="37"/>
        <end position="142"/>
    </location>
</feature>
<dbReference type="InterPro" id="IPR006283">
    <property type="entry name" value="ThiL-like"/>
</dbReference>
<dbReference type="EMBL" id="CP114014">
    <property type="protein sequence ID" value="XAY05786.1"/>
    <property type="molecule type" value="Genomic_DNA"/>
</dbReference>